<dbReference type="EMBL" id="MLFR01000011">
    <property type="protein sequence ID" value="ORM69066.1"/>
    <property type="molecule type" value="Genomic_DNA"/>
</dbReference>
<dbReference type="PANTHER" id="PTHR37089">
    <property type="entry name" value="PROTEIN U-RELATED"/>
    <property type="match status" value="1"/>
</dbReference>
<dbReference type="InterPro" id="IPR053167">
    <property type="entry name" value="Spore_coat_component"/>
</dbReference>
<dbReference type="InterPro" id="IPR007893">
    <property type="entry name" value="Spore_coat_U/FanG"/>
</dbReference>
<dbReference type="Pfam" id="PF05229">
    <property type="entry name" value="SCPU"/>
    <property type="match status" value="2"/>
</dbReference>
<feature type="signal peptide" evidence="1">
    <location>
        <begin position="1"/>
        <end position="19"/>
    </location>
</feature>
<evidence type="ECO:0000259" key="2">
    <source>
        <dbReference type="Pfam" id="PF05229"/>
    </source>
</evidence>
<evidence type="ECO:0000313" key="4">
    <source>
        <dbReference type="Proteomes" id="UP000193558"/>
    </source>
</evidence>
<gene>
    <name evidence="3" type="ORF">HA51_12360</name>
</gene>
<dbReference type="Proteomes" id="UP000193558">
    <property type="component" value="Unassembled WGS sequence"/>
</dbReference>
<sequence length="320" mass="32959">MKKILLLLILLICPALSYAACTTAAASGTFTSTSTLTAASTSSPTSAATAVNCGSGSLLSLGSDNYIIYQFTSATNLSGSRATLKKDTTTDNIPVKMCIDSACATELIQGASYTYNYSALNLLGLGGNSNFSIPLYFSTITGQTVAAGTYTVQITITATYRVCTLIGLGSVCVGLQTGTLSIPITLTLVLSNDCSTIVAPALSFGSAPLVSSFSTVSQTINVTCSKGSTYTVGLSNGSYYSTTRNMASGTNRLAYEIYKGTSGTNRWGPSGTERWSSSTATTPATTGTVSAFTYTAQILSTQLTPAAGSYTDNVTVDLSF</sequence>
<feature type="domain" description="Spore coat protein U/FanG" evidence="2">
    <location>
        <begin position="17"/>
        <end position="157"/>
    </location>
</feature>
<protein>
    <submittedName>
        <fullName evidence="3">Fimbrial protein</fullName>
    </submittedName>
</protein>
<keyword evidence="1" id="KW-0732">Signal</keyword>
<dbReference type="AlphaFoldDB" id="A0A1X1CXG1"/>
<evidence type="ECO:0000313" key="3">
    <source>
        <dbReference type="EMBL" id="ORM69066.1"/>
    </source>
</evidence>
<proteinExistence type="predicted"/>
<comment type="caution">
    <text evidence="3">The sequence shown here is derived from an EMBL/GenBank/DDBJ whole genome shotgun (WGS) entry which is preliminary data.</text>
</comment>
<reference evidence="3 4" key="1">
    <citation type="journal article" date="2017" name="Antonie Van Leeuwenhoek">
        <title>Phylogenomic resolution of the bacterial genus Pantoea and its relationship with Erwinia and Tatumella.</title>
        <authorList>
            <person name="Palmer M."/>
            <person name="Steenkamp E.T."/>
            <person name="Coetzee M.P."/>
            <person name="Chan W.Y."/>
            <person name="van Zyl E."/>
            <person name="De Maayer P."/>
            <person name="Coutinho T.A."/>
            <person name="Blom J."/>
            <person name="Smits T.H."/>
            <person name="Duffy B."/>
            <person name="Venter S.N."/>
        </authorList>
    </citation>
    <scope>NUCLEOTIDE SEQUENCE [LARGE SCALE GENOMIC DNA]</scope>
    <source>
        <strain evidence="3 4">LMG 26275</strain>
    </source>
</reference>
<evidence type="ECO:0000256" key="1">
    <source>
        <dbReference type="SAM" id="SignalP"/>
    </source>
</evidence>
<dbReference type="RefSeq" id="WP_084934825.1">
    <property type="nucleotide sequence ID" value="NZ_MLFR01000011.1"/>
</dbReference>
<organism evidence="3 4">
    <name type="scientific">Pantoea rwandensis</name>
    <dbReference type="NCBI Taxonomy" id="1076550"/>
    <lineage>
        <taxon>Bacteria</taxon>
        <taxon>Pseudomonadati</taxon>
        <taxon>Pseudomonadota</taxon>
        <taxon>Gammaproteobacteria</taxon>
        <taxon>Enterobacterales</taxon>
        <taxon>Erwiniaceae</taxon>
        <taxon>Pantoea</taxon>
    </lineage>
</organism>
<feature type="domain" description="Spore coat protein U/FanG" evidence="2">
    <location>
        <begin position="184"/>
        <end position="316"/>
    </location>
</feature>
<feature type="chain" id="PRO_5012981720" evidence="1">
    <location>
        <begin position="20"/>
        <end position="320"/>
    </location>
</feature>
<dbReference type="OrthoDB" id="8901110at2"/>
<dbReference type="SMART" id="SM00972">
    <property type="entry name" value="SCPU"/>
    <property type="match status" value="2"/>
</dbReference>
<accession>A0A1X1CXG1</accession>
<dbReference type="PANTHER" id="PTHR37089:SF1">
    <property type="entry name" value="MEMBRANE PROTEIN"/>
    <property type="match status" value="1"/>
</dbReference>
<name>A0A1X1CXG1_9GAMM</name>